<proteinExistence type="predicted"/>
<dbReference type="InterPro" id="IPR029026">
    <property type="entry name" value="tRNA_m1G_MTases_N"/>
</dbReference>
<gene>
    <name evidence="1" type="ORF">METZ01_LOCUS186190</name>
</gene>
<sequence>MNLSIAIPDSLLVDEATKIDKTKKISIIARTCAIFRIREIFIYREGDGHRNDSTLISTLLKYLETPQFFRKKLFPKMDALKYAGVMTPLKIP</sequence>
<dbReference type="Pfam" id="PF02598">
    <property type="entry name" value="Methyltrn_RNA_3"/>
    <property type="match status" value="1"/>
</dbReference>
<dbReference type="AlphaFoldDB" id="A0A382D496"/>
<dbReference type="CDD" id="cd18086">
    <property type="entry name" value="HsC9orf114-like"/>
    <property type="match status" value="1"/>
</dbReference>
<dbReference type="SUPFAM" id="SSF75217">
    <property type="entry name" value="alpha/beta knot"/>
    <property type="match status" value="1"/>
</dbReference>
<reference evidence="1" key="1">
    <citation type="submission" date="2018-05" db="EMBL/GenBank/DDBJ databases">
        <authorList>
            <person name="Lanie J.A."/>
            <person name="Ng W.-L."/>
            <person name="Kazmierczak K.M."/>
            <person name="Andrzejewski T.M."/>
            <person name="Davidsen T.M."/>
            <person name="Wayne K.J."/>
            <person name="Tettelin H."/>
            <person name="Glass J.I."/>
            <person name="Rusch D."/>
            <person name="Podicherti R."/>
            <person name="Tsui H.-C.T."/>
            <person name="Winkler M.E."/>
        </authorList>
    </citation>
    <scope>NUCLEOTIDE SEQUENCE</scope>
</reference>
<name>A0A382D496_9ZZZZ</name>
<feature type="non-terminal residue" evidence="1">
    <location>
        <position position="92"/>
    </location>
</feature>
<dbReference type="InterPro" id="IPR029028">
    <property type="entry name" value="Alpha/beta_knot_MTases"/>
</dbReference>
<organism evidence="1">
    <name type="scientific">marine metagenome</name>
    <dbReference type="NCBI Taxonomy" id="408172"/>
    <lineage>
        <taxon>unclassified sequences</taxon>
        <taxon>metagenomes</taxon>
        <taxon>ecological metagenomes</taxon>
    </lineage>
</organism>
<dbReference type="InterPro" id="IPR003750">
    <property type="entry name" value="Put_MeTrfase-C9orf114-like"/>
</dbReference>
<accession>A0A382D496</accession>
<dbReference type="PANTHER" id="PTHR12150:SF13">
    <property type="entry name" value="METHYLTRANSFERASE C9ORF114-RELATED"/>
    <property type="match status" value="1"/>
</dbReference>
<dbReference type="Gene3D" id="3.40.1280.10">
    <property type="match status" value="1"/>
</dbReference>
<protein>
    <submittedName>
        <fullName evidence="1">Uncharacterized protein</fullName>
    </submittedName>
</protein>
<dbReference type="EMBL" id="UINC01037600">
    <property type="protein sequence ID" value="SVB33336.1"/>
    <property type="molecule type" value="Genomic_DNA"/>
</dbReference>
<dbReference type="PANTHER" id="PTHR12150">
    <property type="entry name" value="CLASS IV SAM-BINDING METHYLTRANSFERASE-RELATED"/>
    <property type="match status" value="1"/>
</dbReference>
<evidence type="ECO:0000313" key="1">
    <source>
        <dbReference type="EMBL" id="SVB33336.1"/>
    </source>
</evidence>